<evidence type="ECO:0000256" key="5">
    <source>
        <dbReference type="ARBA" id="ARBA00022519"/>
    </source>
</evidence>
<accession>A0ABR9B4K2</accession>
<dbReference type="Proteomes" id="UP000603602">
    <property type="component" value="Unassembled WGS sequence"/>
</dbReference>
<evidence type="ECO:0000256" key="2">
    <source>
        <dbReference type="ARBA" id="ARBA00008358"/>
    </source>
</evidence>
<keyword evidence="10" id="KW-1185">Reference proteome</keyword>
<comment type="similarity">
    <text evidence="2">Belongs to the GSP I family.</text>
</comment>
<dbReference type="PANTHER" id="PTHR38779:SF2">
    <property type="entry name" value="TYPE II SECRETION SYSTEM PROTEIN I-RELATED"/>
    <property type="match status" value="1"/>
</dbReference>
<comment type="caution">
    <text evidence="9">The sequence shown here is derived from an EMBL/GenBank/DDBJ whole genome shotgun (WGS) entry which is preliminary data.</text>
</comment>
<sequence length="134" mass="14585">MTFKRTSSKRVRGFSLLEVLVAFSIMALSLGVLYNAAGGSVRGAQATDRSSRALILAQSLLALHASVPREGLHAQGSTVDGEFDWRLSSEPYPLALDPLPPVGLQQIEAHVEWSERGERRHAVLLTLVPERLSP</sequence>
<proteinExistence type="inferred from homology"/>
<evidence type="ECO:0000313" key="10">
    <source>
        <dbReference type="Proteomes" id="UP000603602"/>
    </source>
</evidence>
<gene>
    <name evidence="9" type="ORF">IFO67_00190</name>
</gene>
<keyword evidence="3" id="KW-1003">Cell membrane</keyword>
<organism evidence="9 10">
    <name type="scientific">Thauera sedimentorum</name>
    <dbReference type="NCBI Taxonomy" id="2767595"/>
    <lineage>
        <taxon>Bacteria</taxon>
        <taxon>Pseudomonadati</taxon>
        <taxon>Pseudomonadota</taxon>
        <taxon>Betaproteobacteria</taxon>
        <taxon>Rhodocyclales</taxon>
        <taxon>Zoogloeaceae</taxon>
        <taxon>Thauera</taxon>
    </lineage>
</organism>
<keyword evidence="8" id="KW-0472">Membrane</keyword>
<dbReference type="PANTHER" id="PTHR38779">
    <property type="entry name" value="TYPE II SECRETION SYSTEM PROTEIN I-RELATED"/>
    <property type="match status" value="1"/>
</dbReference>
<evidence type="ECO:0000256" key="8">
    <source>
        <dbReference type="ARBA" id="ARBA00023136"/>
    </source>
</evidence>
<dbReference type="InterPro" id="IPR012902">
    <property type="entry name" value="N_methyl_site"/>
</dbReference>
<dbReference type="NCBIfam" id="TIGR02532">
    <property type="entry name" value="IV_pilin_GFxxxE"/>
    <property type="match status" value="1"/>
</dbReference>
<evidence type="ECO:0000256" key="1">
    <source>
        <dbReference type="ARBA" id="ARBA00004377"/>
    </source>
</evidence>
<comment type="subcellular location">
    <subcellularLocation>
        <location evidence="1">Cell inner membrane</location>
        <topology evidence="1">Single-pass membrane protein</topology>
    </subcellularLocation>
</comment>
<dbReference type="Pfam" id="PF07963">
    <property type="entry name" value="N_methyl"/>
    <property type="match status" value="1"/>
</dbReference>
<evidence type="ECO:0000256" key="3">
    <source>
        <dbReference type="ARBA" id="ARBA00022475"/>
    </source>
</evidence>
<keyword evidence="6" id="KW-0812">Transmembrane</keyword>
<protein>
    <submittedName>
        <fullName evidence="9">Type II secretion system protein</fullName>
    </submittedName>
</protein>
<evidence type="ECO:0000256" key="7">
    <source>
        <dbReference type="ARBA" id="ARBA00022989"/>
    </source>
</evidence>
<dbReference type="RefSeq" id="WP_187716167.1">
    <property type="nucleotide sequence ID" value="NZ_JACTAH010000001.1"/>
</dbReference>
<evidence type="ECO:0000256" key="4">
    <source>
        <dbReference type="ARBA" id="ARBA00022481"/>
    </source>
</evidence>
<name>A0ABR9B4K2_9RHOO</name>
<keyword evidence="5" id="KW-0997">Cell inner membrane</keyword>
<dbReference type="InterPro" id="IPR010052">
    <property type="entry name" value="T2SS_protein-GspI"/>
</dbReference>
<reference evidence="10" key="1">
    <citation type="submission" date="2023-07" db="EMBL/GenBank/DDBJ databases">
        <title>Thauera sp. CAU 1555 isolated from sand of Yaerae Beach.</title>
        <authorList>
            <person name="Kim W."/>
        </authorList>
    </citation>
    <scope>NUCLEOTIDE SEQUENCE [LARGE SCALE GENOMIC DNA]</scope>
    <source>
        <strain evidence="10">CAU 1555</strain>
    </source>
</reference>
<keyword evidence="4" id="KW-0488">Methylation</keyword>
<dbReference type="EMBL" id="JACYTO010000001">
    <property type="protein sequence ID" value="MBD8501301.1"/>
    <property type="molecule type" value="Genomic_DNA"/>
</dbReference>
<evidence type="ECO:0000313" key="9">
    <source>
        <dbReference type="EMBL" id="MBD8501301.1"/>
    </source>
</evidence>
<evidence type="ECO:0000256" key="6">
    <source>
        <dbReference type="ARBA" id="ARBA00022692"/>
    </source>
</evidence>
<keyword evidence="7" id="KW-1133">Transmembrane helix</keyword>